<evidence type="ECO:0000256" key="7">
    <source>
        <dbReference type="SAM" id="Phobius"/>
    </source>
</evidence>
<keyword evidence="3" id="KW-1003">Cell membrane</keyword>
<dbReference type="EMBL" id="AZQP01000009">
    <property type="protein sequence ID" value="EYE89048.1"/>
    <property type="molecule type" value="Genomic_DNA"/>
</dbReference>
<keyword evidence="5 7" id="KW-1133">Transmembrane helix</keyword>
<comment type="similarity">
    <text evidence="2">Belongs to the UPF0702 family.</text>
</comment>
<organism evidence="9 10">
    <name type="scientific">Fervidicella metallireducens AeB</name>
    <dbReference type="NCBI Taxonomy" id="1403537"/>
    <lineage>
        <taxon>Bacteria</taxon>
        <taxon>Bacillati</taxon>
        <taxon>Bacillota</taxon>
        <taxon>Clostridia</taxon>
        <taxon>Eubacteriales</taxon>
        <taxon>Clostridiaceae</taxon>
        <taxon>Fervidicella</taxon>
    </lineage>
</organism>
<dbReference type="GO" id="GO:0005886">
    <property type="term" value="C:plasma membrane"/>
    <property type="evidence" value="ECO:0007669"/>
    <property type="project" value="UniProtKB-SubCell"/>
</dbReference>
<feature type="transmembrane region" description="Helical" evidence="7">
    <location>
        <begin position="6"/>
        <end position="21"/>
    </location>
</feature>
<feature type="transmembrane region" description="Helical" evidence="7">
    <location>
        <begin position="54"/>
        <end position="76"/>
    </location>
</feature>
<dbReference type="InterPro" id="IPR023090">
    <property type="entry name" value="UPF0702_alpha/beta_dom_sf"/>
</dbReference>
<dbReference type="PANTHER" id="PTHR34582:SF6">
    <property type="entry name" value="UPF0702 TRANSMEMBRANE PROTEIN YCAP"/>
    <property type="match status" value="1"/>
</dbReference>
<evidence type="ECO:0000256" key="2">
    <source>
        <dbReference type="ARBA" id="ARBA00006448"/>
    </source>
</evidence>
<comment type="caution">
    <text evidence="9">The sequence shown here is derived from an EMBL/GenBank/DDBJ whole genome shotgun (WGS) entry which is preliminary data.</text>
</comment>
<accession>A0A017RWD4</accession>
<keyword evidence="6 7" id="KW-0472">Membrane</keyword>
<reference evidence="9 10" key="1">
    <citation type="journal article" date="2014" name="Genome Announc.">
        <title>Draft Genome Sequence of Fervidicella metallireducens Strain AeBT, an Iron-Reducing Thermoanaerobe from the Great Artesian Basin.</title>
        <authorList>
            <person name="Patel B.K."/>
        </authorList>
    </citation>
    <scope>NUCLEOTIDE SEQUENCE [LARGE SCALE GENOMIC DNA]</scope>
    <source>
        <strain evidence="9 10">AeB</strain>
    </source>
</reference>
<keyword evidence="10" id="KW-1185">Reference proteome</keyword>
<proteinExistence type="inferred from homology"/>
<evidence type="ECO:0000256" key="5">
    <source>
        <dbReference type="ARBA" id="ARBA00022989"/>
    </source>
</evidence>
<comment type="subcellular location">
    <subcellularLocation>
        <location evidence="1">Cell membrane</location>
        <topology evidence="1">Multi-pass membrane protein</topology>
    </subcellularLocation>
</comment>
<evidence type="ECO:0000256" key="3">
    <source>
        <dbReference type="ARBA" id="ARBA00022475"/>
    </source>
</evidence>
<sequence length="225" mass="25803">MVFARTILLYIIVVAVMRIMGKRQIGELQPFELVIAIMLSELAAVPMQDTGIPLIRGIIPILTLMILEILISYLTLKFQPFRKVTCGVPSILIKHGKVQEEELRRQRFNLDDLTEELRLMGYINIADIEYAILETSGKLSIIPKFNVSPLTKQDMKIPEQKIHLPIGLILDGKLNEKNLVISGRDINWLNKELKKNGIDKIEDVFIAMLDSNDQLFLQRRLKNEK</sequence>
<dbReference type="Gene3D" id="3.30.240.20">
    <property type="entry name" value="bsu07140 like domains"/>
    <property type="match status" value="2"/>
</dbReference>
<feature type="domain" description="YetF C-terminal" evidence="8">
    <location>
        <begin position="77"/>
        <end position="209"/>
    </location>
</feature>
<evidence type="ECO:0000256" key="1">
    <source>
        <dbReference type="ARBA" id="ARBA00004651"/>
    </source>
</evidence>
<gene>
    <name evidence="9" type="ORF">Q428_04405</name>
</gene>
<evidence type="ECO:0000256" key="4">
    <source>
        <dbReference type="ARBA" id="ARBA00022692"/>
    </source>
</evidence>
<name>A0A017RWD4_9CLOT</name>
<dbReference type="Proteomes" id="UP000019681">
    <property type="component" value="Unassembled WGS sequence"/>
</dbReference>
<evidence type="ECO:0000256" key="6">
    <source>
        <dbReference type="ARBA" id="ARBA00023136"/>
    </source>
</evidence>
<protein>
    <submittedName>
        <fullName evidence="9">Membrane protein</fullName>
    </submittedName>
</protein>
<evidence type="ECO:0000313" key="9">
    <source>
        <dbReference type="EMBL" id="EYE89048.1"/>
    </source>
</evidence>
<dbReference type="AlphaFoldDB" id="A0A017RWD4"/>
<dbReference type="STRING" id="1403537.Q428_04405"/>
<keyword evidence="4 7" id="KW-0812">Transmembrane</keyword>
<dbReference type="InterPro" id="IPR007353">
    <property type="entry name" value="DUF421"/>
</dbReference>
<evidence type="ECO:0000313" key="10">
    <source>
        <dbReference type="Proteomes" id="UP000019681"/>
    </source>
</evidence>
<dbReference type="PANTHER" id="PTHR34582">
    <property type="entry name" value="UPF0702 TRANSMEMBRANE PROTEIN YCAP"/>
    <property type="match status" value="1"/>
</dbReference>
<dbReference type="Pfam" id="PF04239">
    <property type="entry name" value="DUF421"/>
    <property type="match status" value="1"/>
</dbReference>
<evidence type="ECO:0000259" key="8">
    <source>
        <dbReference type="Pfam" id="PF04239"/>
    </source>
</evidence>